<dbReference type="Proteomes" id="UP000030008">
    <property type="component" value="Unassembled WGS sequence"/>
</dbReference>
<sequence>MQKNFVQRHALFFSVIVFCFVIVPFIRNAYAQEKADKKQQAETLVIRTQKQAEEKKVTKRRVVLDAGHGGYDDGSVAADGTKEKNITLQLTKKIGKLLEKQDVDVVYTRVQDKVSWPSDNEKDLLERSRIANTSKADYFISIHMNFSDTAQDSARGAEIWVRESDAKSRALAKQVNKQLTGLKGMKSRGLKDEADAPLSLMEYTDIPTILVEAGFLSNDGDLSYLKSEKNQEAMAKAIADGIVHAFDKES</sequence>
<evidence type="ECO:0000256" key="1">
    <source>
        <dbReference type="ARBA" id="ARBA00022801"/>
    </source>
</evidence>
<dbReference type="GO" id="GO:0009253">
    <property type="term" value="P:peptidoglycan catabolic process"/>
    <property type="evidence" value="ECO:0007669"/>
    <property type="project" value="InterPro"/>
</dbReference>
<organism evidence="3 4">
    <name type="scientific">Clostridium innocuum</name>
    <dbReference type="NCBI Taxonomy" id="1522"/>
    <lineage>
        <taxon>Bacteria</taxon>
        <taxon>Bacillati</taxon>
        <taxon>Bacillota</taxon>
        <taxon>Clostridia</taxon>
        <taxon>Eubacteriales</taxon>
        <taxon>Clostridiaceae</taxon>
        <taxon>Clostridium</taxon>
    </lineage>
</organism>
<dbReference type="Gene3D" id="3.40.630.40">
    <property type="entry name" value="Zn-dependent exopeptidases"/>
    <property type="match status" value="1"/>
</dbReference>
<dbReference type="Pfam" id="PF01520">
    <property type="entry name" value="Amidase_3"/>
    <property type="match status" value="1"/>
</dbReference>
<evidence type="ECO:0000313" key="3">
    <source>
        <dbReference type="EMBL" id="KGJ53125.1"/>
    </source>
</evidence>
<reference evidence="3 4" key="1">
    <citation type="submission" date="2014-08" db="EMBL/GenBank/DDBJ databases">
        <title>Clostridium innocuum, an unnegligible vancomycin-resistant pathogen causing extra-intestinal infections.</title>
        <authorList>
            <person name="Feng Y."/>
            <person name="Chiu C.-H."/>
        </authorList>
    </citation>
    <scope>NUCLEOTIDE SEQUENCE [LARGE SCALE GENOMIC DNA]</scope>
    <source>
        <strain evidence="3 4">AN88</strain>
    </source>
</reference>
<dbReference type="EMBL" id="JQIF01000046">
    <property type="protein sequence ID" value="KGJ53125.1"/>
    <property type="molecule type" value="Genomic_DNA"/>
</dbReference>
<dbReference type="GO" id="GO:0030288">
    <property type="term" value="C:outer membrane-bounded periplasmic space"/>
    <property type="evidence" value="ECO:0007669"/>
    <property type="project" value="TreeGrafter"/>
</dbReference>
<evidence type="ECO:0000313" key="4">
    <source>
        <dbReference type="Proteomes" id="UP000030008"/>
    </source>
</evidence>
<dbReference type="PANTHER" id="PTHR30404:SF0">
    <property type="entry name" value="N-ACETYLMURAMOYL-L-ALANINE AMIDASE AMIC"/>
    <property type="match status" value="1"/>
</dbReference>
<proteinExistence type="predicted"/>
<dbReference type="CDD" id="cd02696">
    <property type="entry name" value="MurNAc-LAA"/>
    <property type="match status" value="1"/>
</dbReference>
<dbReference type="AlphaFoldDB" id="A0A099I5Y9"/>
<dbReference type="InterPro" id="IPR002508">
    <property type="entry name" value="MurNAc-LAA_cat"/>
</dbReference>
<protein>
    <submittedName>
        <fullName evidence="3">N-acetylmuramoyl-L-alanine amidase</fullName>
    </submittedName>
</protein>
<name>A0A099I5Y9_CLOIN</name>
<dbReference type="SMART" id="SM00646">
    <property type="entry name" value="Ami_3"/>
    <property type="match status" value="1"/>
</dbReference>
<dbReference type="PANTHER" id="PTHR30404">
    <property type="entry name" value="N-ACETYLMURAMOYL-L-ALANINE AMIDASE"/>
    <property type="match status" value="1"/>
</dbReference>
<dbReference type="SUPFAM" id="SSF53187">
    <property type="entry name" value="Zn-dependent exopeptidases"/>
    <property type="match status" value="1"/>
</dbReference>
<accession>A0A099I5Y9</accession>
<dbReference type="InterPro" id="IPR050695">
    <property type="entry name" value="N-acetylmuramoyl_amidase_3"/>
</dbReference>
<dbReference type="RefSeq" id="WP_009269451.1">
    <property type="nucleotide sequence ID" value="NZ_BAABXQ010000003.1"/>
</dbReference>
<keyword evidence="1" id="KW-0378">Hydrolase</keyword>
<dbReference type="GO" id="GO:0008745">
    <property type="term" value="F:N-acetylmuramoyl-L-alanine amidase activity"/>
    <property type="evidence" value="ECO:0007669"/>
    <property type="project" value="InterPro"/>
</dbReference>
<evidence type="ECO:0000259" key="2">
    <source>
        <dbReference type="SMART" id="SM00646"/>
    </source>
</evidence>
<feature type="domain" description="MurNAc-LAA" evidence="2">
    <location>
        <begin position="128"/>
        <end position="243"/>
    </location>
</feature>
<comment type="caution">
    <text evidence="3">The sequence shown here is derived from an EMBL/GenBank/DDBJ whole genome shotgun (WGS) entry which is preliminary data.</text>
</comment>
<gene>
    <name evidence="3" type="ORF">CIAN88_10930</name>
</gene>